<keyword evidence="2" id="KW-1185">Reference proteome</keyword>
<dbReference type="EMBL" id="KV417531">
    <property type="protein sequence ID" value="KZP23651.1"/>
    <property type="molecule type" value="Genomic_DNA"/>
</dbReference>
<evidence type="ECO:0008006" key="3">
    <source>
        <dbReference type="Google" id="ProtNLM"/>
    </source>
</evidence>
<accession>A0A166M5C8</accession>
<reference evidence="1 2" key="1">
    <citation type="journal article" date="2016" name="Mol. Biol. Evol.">
        <title>Comparative Genomics of Early-Diverging Mushroom-Forming Fungi Provides Insights into the Origins of Lignocellulose Decay Capabilities.</title>
        <authorList>
            <person name="Nagy L.G."/>
            <person name="Riley R."/>
            <person name="Tritt A."/>
            <person name="Adam C."/>
            <person name="Daum C."/>
            <person name="Floudas D."/>
            <person name="Sun H."/>
            <person name="Yadav J.S."/>
            <person name="Pangilinan J."/>
            <person name="Larsson K.H."/>
            <person name="Matsuura K."/>
            <person name="Barry K."/>
            <person name="Labutti K."/>
            <person name="Kuo R."/>
            <person name="Ohm R.A."/>
            <person name="Bhattacharya S.S."/>
            <person name="Shirouzu T."/>
            <person name="Yoshinaga Y."/>
            <person name="Martin F.M."/>
            <person name="Grigoriev I.V."/>
            <person name="Hibbett D.S."/>
        </authorList>
    </citation>
    <scope>NUCLEOTIDE SEQUENCE [LARGE SCALE GENOMIC DNA]</scope>
    <source>
        <strain evidence="1 2">CBS 109695</strain>
    </source>
</reference>
<gene>
    <name evidence="1" type="ORF">FIBSPDRAFT_858217</name>
</gene>
<protein>
    <recommendedName>
        <fullName evidence="3">F-box domain-containing protein</fullName>
    </recommendedName>
</protein>
<dbReference type="AlphaFoldDB" id="A0A166M5C8"/>
<sequence length="258" mass="28401">MSNIHSLSLYRVQVGQWTMGDALSALTVPALAKLSLTELAGMDWSDIEAFLIRHPKIMSLYLKCDVAIPLSTQQLPHDALPSLSTLRSSPLYIQHFLRSPESLPVLTHVEVDSHLPRTTGDFVADFSDVEDTLALIASHPSITSIGLPLLLNGMADEWLLSGSSRGKGGVRRDVERLITHVKTVKICPEITLTSSSTFGLLPHWLALIPAIQHVDLCIVWGLEVTQKMNFLRALAAMCPTAQTVQIGLERWTLAKLRL</sequence>
<evidence type="ECO:0000313" key="1">
    <source>
        <dbReference type="EMBL" id="KZP23651.1"/>
    </source>
</evidence>
<dbReference type="OrthoDB" id="2635672at2759"/>
<name>A0A166M5C8_9AGAM</name>
<dbReference type="Proteomes" id="UP000076532">
    <property type="component" value="Unassembled WGS sequence"/>
</dbReference>
<proteinExistence type="predicted"/>
<organism evidence="1 2">
    <name type="scientific">Athelia psychrophila</name>
    <dbReference type="NCBI Taxonomy" id="1759441"/>
    <lineage>
        <taxon>Eukaryota</taxon>
        <taxon>Fungi</taxon>
        <taxon>Dikarya</taxon>
        <taxon>Basidiomycota</taxon>
        <taxon>Agaricomycotina</taxon>
        <taxon>Agaricomycetes</taxon>
        <taxon>Agaricomycetidae</taxon>
        <taxon>Atheliales</taxon>
        <taxon>Atheliaceae</taxon>
        <taxon>Athelia</taxon>
    </lineage>
</organism>
<evidence type="ECO:0000313" key="2">
    <source>
        <dbReference type="Proteomes" id="UP000076532"/>
    </source>
</evidence>